<feature type="compositionally biased region" description="Basic and acidic residues" evidence="1">
    <location>
        <begin position="87"/>
        <end position="98"/>
    </location>
</feature>
<evidence type="ECO:0000256" key="1">
    <source>
        <dbReference type="SAM" id="MobiDB-lite"/>
    </source>
</evidence>
<keyword evidence="3" id="KW-1185">Reference proteome</keyword>
<dbReference type="AlphaFoldDB" id="A0AAW1Y7V8"/>
<organism evidence="2 3">
    <name type="scientific">Rubus argutus</name>
    <name type="common">Southern blackberry</name>
    <dbReference type="NCBI Taxonomy" id="59490"/>
    <lineage>
        <taxon>Eukaryota</taxon>
        <taxon>Viridiplantae</taxon>
        <taxon>Streptophyta</taxon>
        <taxon>Embryophyta</taxon>
        <taxon>Tracheophyta</taxon>
        <taxon>Spermatophyta</taxon>
        <taxon>Magnoliopsida</taxon>
        <taxon>eudicotyledons</taxon>
        <taxon>Gunneridae</taxon>
        <taxon>Pentapetalae</taxon>
        <taxon>rosids</taxon>
        <taxon>fabids</taxon>
        <taxon>Rosales</taxon>
        <taxon>Rosaceae</taxon>
        <taxon>Rosoideae</taxon>
        <taxon>Rosoideae incertae sedis</taxon>
        <taxon>Rubus</taxon>
    </lineage>
</organism>
<feature type="compositionally biased region" description="Low complexity" evidence="1">
    <location>
        <begin position="201"/>
        <end position="210"/>
    </location>
</feature>
<evidence type="ECO:0000313" key="3">
    <source>
        <dbReference type="Proteomes" id="UP001457282"/>
    </source>
</evidence>
<sequence>MAVDAMHASLSLTVSPPAADPASTPPKGPPKTSRGALRSAHVRGSLKKAAQVSGEMDKAGGGGRLKEAHFRGVRKRPWGRYAAGDSRSVDQDAQVARDLRHRRGSGACLRRSRSEPPRLQGEDEFRESASDASPAAAATRGRDTGLRSVLDRSAGVLQRHGSGAGSGEVGVQGIQAGEFGSGGERAGEEDEEGGEREEAVSVRSESAGAAFLNPPPEKKKKQTAEVGSHSIFAPRG</sequence>
<gene>
    <name evidence="2" type="ORF">M0R45_010712</name>
</gene>
<dbReference type="Proteomes" id="UP001457282">
    <property type="component" value="Unassembled WGS sequence"/>
</dbReference>
<accession>A0AAW1Y7V8</accession>
<proteinExistence type="predicted"/>
<reference evidence="2 3" key="1">
    <citation type="journal article" date="2023" name="G3 (Bethesda)">
        <title>A chromosome-length genome assembly and annotation of blackberry (Rubus argutus, cv. 'Hillquist').</title>
        <authorList>
            <person name="Bruna T."/>
            <person name="Aryal R."/>
            <person name="Dudchenko O."/>
            <person name="Sargent D.J."/>
            <person name="Mead D."/>
            <person name="Buti M."/>
            <person name="Cavallini A."/>
            <person name="Hytonen T."/>
            <person name="Andres J."/>
            <person name="Pham M."/>
            <person name="Weisz D."/>
            <person name="Mascagni F."/>
            <person name="Usai G."/>
            <person name="Natali L."/>
            <person name="Bassil N."/>
            <person name="Fernandez G.E."/>
            <person name="Lomsadze A."/>
            <person name="Armour M."/>
            <person name="Olukolu B."/>
            <person name="Poorten T."/>
            <person name="Britton C."/>
            <person name="Davik J."/>
            <person name="Ashrafi H."/>
            <person name="Aiden E.L."/>
            <person name="Borodovsky M."/>
            <person name="Worthington M."/>
        </authorList>
    </citation>
    <scope>NUCLEOTIDE SEQUENCE [LARGE SCALE GENOMIC DNA]</scope>
    <source>
        <strain evidence="2">PI 553951</strain>
    </source>
</reference>
<protein>
    <submittedName>
        <fullName evidence="2">Uncharacterized protein</fullName>
    </submittedName>
</protein>
<dbReference type="EMBL" id="JBEDUW010000002">
    <property type="protein sequence ID" value="KAK9945185.1"/>
    <property type="molecule type" value="Genomic_DNA"/>
</dbReference>
<evidence type="ECO:0000313" key="2">
    <source>
        <dbReference type="EMBL" id="KAK9945185.1"/>
    </source>
</evidence>
<feature type="compositionally biased region" description="Basic and acidic residues" evidence="1">
    <location>
        <begin position="112"/>
        <end position="129"/>
    </location>
</feature>
<feature type="region of interest" description="Disordered" evidence="1">
    <location>
        <begin position="1"/>
        <end position="236"/>
    </location>
</feature>
<name>A0AAW1Y7V8_RUBAR</name>
<comment type="caution">
    <text evidence="2">The sequence shown here is derived from an EMBL/GenBank/DDBJ whole genome shotgun (WGS) entry which is preliminary data.</text>
</comment>